<proteinExistence type="inferred from homology"/>
<dbReference type="EMBL" id="FOES01000001">
    <property type="protein sequence ID" value="SEP57767.1"/>
    <property type="molecule type" value="Genomic_DNA"/>
</dbReference>
<sequence length="163" mass="17527">MNNCSQVKVGIADIKTAKQPQMLMTSGLGSCVGLVIYDETLSVAGLAHIMLPDSSLSRQNDFKVGKFADTGTDELINLLLKEGSKITNLKAKIAGGAQMFKTTSGNKLNIGNKNVLAVEEKLNQIGIPIVSKDIGGHNGRSIEFNLETFKLKIRTVYQGVSFI</sequence>
<evidence type="ECO:0000256" key="2">
    <source>
        <dbReference type="ARBA" id="ARBA00022801"/>
    </source>
</evidence>
<keyword evidence="2 3" id="KW-0378">Hydrolase</keyword>
<comment type="catalytic activity">
    <reaction evidence="3">
        <text>L-glutaminyl-[protein] + H2O = L-glutamyl-[protein] + NH4(+)</text>
        <dbReference type="Rhea" id="RHEA:16441"/>
        <dbReference type="Rhea" id="RHEA-COMP:10207"/>
        <dbReference type="Rhea" id="RHEA-COMP:10208"/>
        <dbReference type="ChEBI" id="CHEBI:15377"/>
        <dbReference type="ChEBI" id="CHEBI:28938"/>
        <dbReference type="ChEBI" id="CHEBI:29973"/>
        <dbReference type="ChEBI" id="CHEBI:30011"/>
        <dbReference type="EC" id="3.5.1.44"/>
    </reaction>
</comment>
<evidence type="ECO:0000256" key="3">
    <source>
        <dbReference type="HAMAP-Rule" id="MF_01440"/>
    </source>
</evidence>
<keyword evidence="5" id="KW-1185">Reference proteome</keyword>
<dbReference type="Pfam" id="PF03975">
    <property type="entry name" value="CheD"/>
    <property type="match status" value="1"/>
</dbReference>
<dbReference type="InterPro" id="IPR038592">
    <property type="entry name" value="CheD-like_sf"/>
</dbReference>
<gene>
    <name evidence="3" type="primary">cheD</name>
    <name evidence="4" type="ORF">SAMN05216362_101157</name>
</gene>
<comment type="similarity">
    <text evidence="3">Belongs to the CheD family.</text>
</comment>
<dbReference type="PANTHER" id="PTHR35147:SF1">
    <property type="entry name" value="CHEMORECEPTOR GLUTAMINE DEAMIDASE CHED-RELATED"/>
    <property type="match status" value="1"/>
</dbReference>
<dbReference type="InterPro" id="IPR011324">
    <property type="entry name" value="Cytotoxic_necrot_fac-like_cat"/>
</dbReference>
<dbReference type="RefSeq" id="WP_091772103.1">
    <property type="nucleotide sequence ID" value="NZ_CAESCL010000004.1"/>
</dbReference>
<dbReference type="SUPFAM" id="SSF64438">
    <property type="entry name" value="CNF1/YfiH-like putative cysteine hydrolases"/>
    <property type="match status" value="1"/>
</dbReference>
<reference evidence="4 5" key="1">
    <citation type="submission" date="2016-10" db="EMBL/GenBank/DDBJ databases">
        <authorList>
            <person name="de Groot N.N."/>
        </authorList>
    </citation>
    <scope>NUCLEOTIDE SEQUENCE [LARGE SCALE GENOMIC DNA]</scope>
    <source>
        <strain evidence="4 5">DSM 21633</strain>
    </source>
</reference>
<dbReference type="STRING" id="571933.SAMN05216362_101157"/>
<dbReference type="InterPro" id="IPR005659">
    <property type="entry name" value="Chemorcpt_Glu_NH3ase_CheD"/>
</dbReference>
<evidence type="ECO:0000313" key="4">
    <source>
        <dbReference type="EMBL" id="SEP57767.1"/>
    </source>
</evidence>
<organism evidence="4 5">
    <name type="scientific">Piscibacillus halophilus</name>
    <dbReference type="NCBI Taxonomy" id="571933"/>
    <lineage>
        <taxon>Bacteria</taxon>
        <taxon>Bacillati</taxon>
        <taxon>Bacillota</taxon>
        <taxon>Bacilli</taxon>
        <taxon>Bacillales</taxon>
        <taxon>Bacillaceae</taxon>
        <taxon>Piscibacillus</taxon>
    </lineage>
</organism>
<accession>A0A1H8Z0H3</accession>
<name>A0A1H8Z0H3_9BACI</name>
<dbReference type="GO" id="GO:0006935">
    <property type="term" value="P:chemotaxis"/>
    <property type="evidence" value="ECO:0007669"/>
    <property type="project" value="UniProtKB-UniRule"/>
</dbReference>
<protein>
    <recommendedName>
        <fullName evidence="3">Probable chemoreceptor glutamine deamidase CheD</fullName>
        <ecNumber evidence="3">3.5.1.44</ecNumber>
    </recommendedName>
</protein>
<dbReference type="Proteomes" id="UP000199427">
    <property type="component" value="Unassembled WGS sequence"/>
</dbReference>
<dbReference type="PANTHER" id="PTHR35147">
    <property type="entry name" value="CHEMORECEPTOR GLUTAMINE DEAMIDASE CHED-RELATED"/>
    <property type="match status" value="1"/>
</dbReference>
<dbReference type="CDD" id="cd16352">
    <property type="entry name" value="CheD"/>
    <property type="match status" value="1"/>
</dbReference>
<dbReference type="OrthoDB" id="9807202at2"/>
<evidence type="ECO:0000313" key="5">
    <source>
        <dbReference type="Proteomes" id="UP000199427"/>
    </source>
</evidence>
<keyword evidence="1 3" id="KW-0145">Chemotaxis</keyword>
<comment type="function">
    <text evidence="3">Probably deamidates glutamine residues to glutamate on methyl-accepting chemotaxis receptors (MCPs), playing an important role in chemotaxis.</text>
</comment>
<evidence type="ECO:0000256" key="1">
    <source>
        <dbReference type="ARBA" id="ARBA00022500"/>
    </source>
</evidence>
<dbReference type="EC" id="3.5.1.44" evidence="3"/>
<dbReference type="Gene3D" id="3.30.1330.200">
    <property type="match status" value="1"/>
</dbReference>
<dbReference type="AlphaFoldDB" id="A0A1H8Z0H3"/>
<dbReference type="GO" id="GO:0050568">
    <property type="term" value="F:protein-glutamine glutaminase activity"/>
    <property type="evidence" value="ECO:0007669"/>
    <property type="project" value="UniProtKB-UniRule"/>
</dbReference>
<dbReference type="HAMAP" id="MF_01440">
    <property type="entry name" value="CheD"/>
    <property type="match status" value="1"/>
</dbReference>